<accession>A0A1V6T1F1</accession>
<reference evidence="3" key="1">
    <citation type="journal article" date="2017" name="Nat. Microbiol.">
        <title>Global analysis of biosynthetic gene clusters reveals vast potential of secondary metabolite production in Penicillium species.</title>
        <authorList>
            <person name="Nielsen J.C."/>
            <person name="Grijseels S."/>
            <person name="Prigent S."/>
            <person name="Ji B."/>
            <person name="Dainat J."/>
            <person name="Nielsen K.F."/>
            <person name="Frisvad J.C."/>
            <person name="Workman M."/>
            <person name="Nielsen J."/>
        </authorList>
    </citation>
    <scope>NUCLEOTIDE SEQUENCE [LARGE SCALE GENOMIC DNA]</scope>
    <source>
        <strain evidence="3">IBT 24891</strain>
    </source>
</reference>
<dbReference type="OrthoDB" id="674604at2759"/>
<dbReference type="STRING" id="303698.A0A1V6T1F1"/>
<organism evidence="2 3">
    <name type="scientific">Penicillium steckii</name>
    <dbReference type="NCBI Taxonomy" id="303698"/>
    <lineage>
        <taxon>Eukaryota</taxon>
        <taxon>Fungi</taxon>
        <taxon>Dikarya</taxon>
        <taxon>Ascomycota</taxon>
        <taxon>Pezizomycotina</taxon>
        <taxon>Eurotiomycetes</taxon>
        <taxon>Eurotiomycetidae</taxon>
        <taxon>Eurotiales</taxon>
        <taxon>Aspergillaceae</taxon>
        <taxon>Penicillium</taxon>
    </lineage>
</organism>
<dbReference type="AlphaFoldDB" id="A0A1V6T1F1"/>
<sequence length="343" mass="39286">MRLIDTTSLQIREVNPSASLRYAILSHRWEEGQEISFQEMLHPNQKTRSKSGYQKIKKFCKRAFDDEDISQLSRSEWFKRGWTLQELLAPVKLQFFFKDWQLLGDKQHLIQTLSCITRIPEMCLKDYYGMVSASVAQKMSWASHRTTTRPEDMAYCLMGLFDVNMPPLYGEGSRAFLRLQEEIIKISNDPSIFAWSVGDSLSFAQAHHELLAESMRYFAGSHDIVGVSRMTKPYKMTHNGIKTTIPMRKSDASHHTAYICAARVKNGTPTEYLGIVLKSIGGQNFKRTSFDDLPVIAEDRPTEVKRNDPSLDGMEQFTIFVPQRLMTFIPPQDMIDIVGTLGP</sequence>
<dbReference type="Proteomes" id="UP000191285">
    <property type="component" value="Unassembled WGS sequence"/>
</dbReference>
<comment type="caution">
    <text evidence="2">The sequence shown here is derived from an EMBL/GenBank/DDBJ whole genome shotgun (WGS) entry which is preliminary data.</text>
</comment>
<keyword evidence="3" id="KW-1185">Reference proteome</keyword>
<name>A0A1V6T1F1_9EURO</name>
<dbReference type="PANTHER" id="PTHR10622">
    <property type="entry name" value="HET DOMAIN-CONTAINING PROTEIN"/>
    <property type="match status" value="1"/>
</dbReference>
<dbReference type="InterPro" id="IPR058525">
    <property type="entry name" value="DUF8212"/>
</dbReference>
<feature type="domain" description="DUF8212" evidence="1">
    <location>
        <begin position="174"/>
        <end position="208"/>
    </location>
</feature>
<dbReference type="Pfam" id="PF26640">
    <property type="entry name" value="DUF8212"/>
    <property type="match status" value="1"/>
</dbReference>
<evidence type="ECO:0000313" key="3">
    <source>
        <dbReference type="Proteomes" id="UP000191285"/>
    </source>
</evidence>
<proteinExistence type="predicted"/>
<evidence type="ECO:0000259" key="1">
    <source>
        <dbReference type="Pfam" id="PF26640"/>
    </source>
</evidence>
<protein>
    <recommendedName>
        <fullName evidence="1">DUF8212 domain-containing protein</fullName>
    </recommendedName>
</protein>
<evidence type="ECO:0000313" key="2">
    <source>
        <dbReference type="EMBL" id="OQE19844.1"/>
    </source>
</evidence>
<dbReference type="EMBL" id="MLKD01000014">
    <property type="protein sequence ID" value="OQE19844.1"/>
    <property type="molecule type" value="Genomic_DNA"/>
</dbReference>
<gene>
    <name evidence="2" type="ORF">PENSTE_c014G01785</name>
</gene>
<dbReference type="PANTHER" id="PTHR10622:SF10">
    <property type="entry name" value="HET DOMAIN-CONTAINING PROTEIN"/>
    <property type="match status" value="1"/>
</dbReference>